<organism evidence="1 2">
    <name type="scientific">Manihot esculenta</name>
    <name type="common">Cassava</name>
    <name type="synonym">Jatropha manihot</name>
    <dbReference type="NCBI Taxonomy" id="3983"/>
    <lineage>
        <taxon>Eukaryota</taxon>
        <taxon>Viridiplantae</taxon>
        <taxon>Streptophyta</taxon>
        <taxon>Embryophyta</taxon>
        <taxon>Tracheophyta</taxon>
        <taxon>Spermatophyta</taxon>
        <taxon>Magnoliopsida</taxon>
        <taxon>eudicotyledons</taxon>
        <taxon>Gunneridae</taxon>
        <taxon>Pentapetalae</taxon>
        <taxon>rosids</taxon>
        <taxon>fabids</taxon>
        <taxon>Malpighiales</taxon>
        <taxon>Euphorbiaceae</taxon>
        <taxon>Crotonoideae</taxon>
        <taxon>Manihoteae</taxon>
        <taxon>Manihot</taxon>
    </lineage>
</organism>
<protein>
    <submittedName>
        <fullName evidence="1">Uncharacterized protein</fullName>
    </submittedName>
</protein>
<sequence length="133" mass="15598">MDLSCCGLSIYVSQILRVMNNERHSKNMCMNRVEKFPSPPSFPAKRKQRSKKPKVQVLGLSRRGCQKEEGEDMELKNLKLYLENQSIVEENEKLRKKANLLHQENLALMSEFEKKFPHLDRFSTTLSLLHNKH</sequence>
<reference evidence="2" key="1">
    <citation type="journal article" date="2016" name="Nat. Biotechnol.">
        <title>Sequencing wild and cultivated cassava and related species reveals extensive interspecific hybridization and genetic diversity.</title>
        <authorList>
            <person name="Bredeson J.V."/>
            <person name="Lyons J.B."/>
            <person name="Prochnik S.E."/>
            <person name="Wu G.A."/>
            <person name="Ha C.M."/>
            <person name="Edsinger-Gonzales E."/>
            <person name="Grimwood J."/>
            <person name="Schmutz J."/>
            <person name="Rabbi I.Y."/>
            <person name="Egesi C."/>
            <person name="Nauluvula P."/>
            <person name="Lebot V."/>
            <person name="Ndunguru J."/>
            <person name="Mkamilo G."/>
            <person name="Bart R.S."/>
            <person name="Setter T.L."/>
            <person name="Gleadow R.M."/>
            <person name="Kulakow P."/>
            <person name="Ferguson M.E."/>
            <person name="Rounsley S."/>
            <person name="Rokhsar D.S."/>
        </authorList>
    </citation>
    <scope>NUCLEOTIDE SEQUENCE [LARGE SCALE GENOMIC DNA]</scope>
    <source>
        <strain evidence="2">cv. AM560-2</strain>
    </source>
</reference>
<proteinExistence type="predicted"/>
<keyword evidence="2" id="KW-1185">Reference proteome</keyword>
<accession>A0ACB7I379</accession>
<gene>
    <name evidence="1" type="ORF">MANES_02G031900v8</name>
</gene>
<dbReference type="EMBL" id="CM004388">
    <property type="protein sequence ID" value="KAG8659347.1"/>
    <property type="molecule type" value="Genomic_DNA"/>
</dbReference>
<dbReference type="Proteomes" id="UP000091857">
    <property type="component" value="Chromosome 2"/>
</dbReference>
<name>A0ACB7I379_MANES</name>
<evidence type="ECO:0000313" key="1">
    <source>
        <dbReference type="EMBL" id="KAG8659347.1"/>
    </source>
</evidence>
<evidence type="ECO:0000313" key="2">
    <source>
        <dbReference type="Proteomes" id="UP000091857"/>
    </source>
</evidence>
<comment type="caution">
    <text evidence="1">The sequence shown here is derived from an EMBL/GenBank/DDBJ whole genome shotgun (WGS) entry which is preliminary data.</text>
</comment>